<sequence>MKSIELAKEITATMSLRLPGTVGKIANKMRYIDARAPQFSKGRVIRPVIESKFEKIKAVGISSKNNHLQAFGGILYGAAALRQDLTIIGNKVVETFQDSRIDINDMNYLVNRQRLIWKEYLLVYTLLNELFSEPELPDIILIDLPLLVGRGEQSGQIENDDIAEEWAAVMDCMTSFWERHLSRIFPENPEGPMLVSISSRHFGAILNALREKGQDGTPEDIEIDTLELIKSDWDRMREAGIIRILKGMLRAGRRTSAYYYDALGRDALRAEPKIIADYGLIGCHAQIGIKTPIWQIETLGNREKGVWSSKDIDRLCSMIAYLTLYDNSQAMPLPLWYARRLVKMPKTVLISYLKETLRLLREQTIDAAWLEGIDELENRDQEL</sequence>
<name>A0A975GEN2_9BACT</name>
<accession>A0A975GEN2</accession>
<reference evidence="1" key="1">
    <citation type="journal article" date="2021" name="Microb. Physiol.">
        <title>Proteogenomic Insights into the Physiology of Marine, Sulfate-Reducing, Filamentous Desulfonema limicola and Desulfonema magnum.</title>
        <authorList>
            <person name="Schnaars V."/>
            <person name="Wohlbrand L."/>
            <person name="Scheve S."/>
            <person name="Hinrichs C."/>
            <person name="Reinhardt R."/>
            <person name="Rabus R."/>
        </authorList>
    </citation>
    <scope>NUCLEOTIDE SEQUENCE</scope>
    <source>
        <strain evidence="1">5ac10</strain>
    </source>
</reference>
<dbReference type="EMBL" id="CP061799">
    <property type="protein sequence ID" value="QTA78416.1"/>
    <property type="molecule type" value="Genomic_DNA"/>
</dbReference>
<proteinExistence type="predicted"/>
<dbReference type="AlphaFoldDB" id="A0A975GEN2"/>
<dbReference type="RefSeq" id="WP_207690274.1">
    <property type="nucleotide sequence ID" value="NZ_CP061799.1"/>
</dbReference>
<evidence type="ECO:0000313" key="2">
    <source>
        <dbReference type="Proteomes" id="UP000663720"/>
    </source>
</evidence>
<gene>
    <name evidence="1" type="ORF">dnl_06370</name>
</gene>
<keyword evidence="2" id="KW-1185">Reference proteome</keyword>
<protein>
    <recommendedName>
        <fullName evidence="3">NurA domain-containing protein</fullName>
    </recommendedName>
</protein>
<dbReference type="KEGG" id="dli:dnl_06370"/>
<evidence type="ECO:0008006" key="3">
    <source>
        <dbReference type="Google" id="ProtNLM"/>
    </source>
</evidence>
<dbReference type="Proteomes" id="UP000663720">
    <property type="component" value="Chromosome"/>
</dbReference>
<evidence type="ECO:0000313" key="1">
    <source>
        <dbReference type="EMBL" id="QTA78416.1"/>
    </source>
</evidence>
<organism evidence="1 2">
    <name type="scientific">Desulfonema limicola</name>
    <dbReference type="NCBI Taxonomy" id="45656"/>
    <lineage>
        <taxon>Bacteria</taxon>
        <taxon>Pseudomonadati</taxon>
        <taxon>Thermodesulfobacteriota</taxon>
        <taxon>Desulfobacteria</taxon>
        <taxon>Desulfobacterales</taxon>
        <taxon>Desulfococcaceae</taxon>
        <taxon>Desulfonema</taxon>
    </lineage>
</organism>